<dbReference type="AlphaFoldDB" id="A0A2N7KYQ3"/>
<dbReference type="RefSeq" id="WP_017083862.1">
    <property type="nucleotide sequence ID" value="NZ_CAWNUH010000173.1"/>
</dbReference>
<dbReference type="InterPro" id="IPR009679">
    <property type="entry name" value="Phage_186_CII-like"/>
</dbReference>
<proteinExistence type="predicted"/>
<evidence type="ECO:0000313" key="1">
    <source>
        <dbReference type="EMBL" id="MDH5923604.1"/>
    </source>
</evidence>
<name>A0A2N7KYQ3_VIBSP</name>
<dbReference type="EMBL" id="JAKMYX010000116">
    <property type="protein sequence ID" value="MDH5923604.1"/>
    <property type="molecule type" value="Genomic_DNA"/>
</dbReference>
<sequence>MNDIDSISEFYRTKQLAFDEACCVFRAAENMSNLAARIGMNSTILRNKLNPAQPHVLSCVDAITLAKVSGNHTIVNSLLLGLGVVTAHITPESTDDTFAQSVLENSIHSGELSRMALEYAGNPRLTRAQKHKIIHTAHASISVQVKLIRSLEKLNQGVCLHKAIEDVAAANGLSASQINSEQ</sequence>
<dbReference type="Proteomes" id="UP001159663">
    <property type="component" value="Unassembled WGS sequence"/>
</dbReference>
<protein>
    <submittedName>
        <fullName evidence="1">Phage regulatory CII family protein</fullName>
    </submittedName>
</protein>
<evidence type="ECO:0000313" key="2">
    <source>
        <dbReference type="Proteomes" id="UP001159663"/>
    </source>
</evidence>
<dbReference type="Pfam" id="PF06892">
    <property type="entry name" value="Phage_CP76"/>
    <property type="match status" value="1"/>
</dbReference>
<reference evidence="1" key="1">
    <citation type="submission" date="2022-01" db="EMBL/GenBank/DDBJ databases">
        <title>Vibrio aestuarianus Clade A and Clade B isolates are associated with Pacific oyster (Crassostrea gigas) disease outbreaks across Ireland.</title>
        <authorList>
            <person name="Coyle N."/>
            <person name="O'Toole C."/>
            <person name="Thomas J.C.L."/>
            <person name="Ryder D."/>
            <person name="Cheslett D."/>
            <person name="Feist S."/>
            <person name="Bean T."/>
            <person name="Joseph A."/>
            <person name="Waina A."/>
            <person name="Feil E."/>
            <person name="Verner-Jeffreys D.W."/>
        </authorList>
    </citation>
    <scope>NUCLEOTIDE SEQUENCE</scope>
    <source>
        <strain evidence="1">S/17/14 A</strain>
    </source>
</reference>
<accession>A0A2N7KYQ3</accession>
<gene>
    <name evidence="1" type="ORF">L8R85_21485</name>
</gene>
<organism evidence="1 2">
    <name type="scientific">Vibrio splendidus</name>
    <dbReference type="NCBI Taxonomy" id="29497"/>
    <lineage>
        <taxon>Bacteria</taxon>
        <taxon>Pseudomonadati</taxon>
        <taxon>Pseudomonadota</taxon>
        <taxon>Gammaproteobacteria</taxon>
        <taxon>Vibrionales</taxon>
        <taxon>Vibrionaceae</taxon>
        <taxon>Vibrio</taxon>
    </lineage>
</organism>
<comment type="caution">
    <text evidence="1">The sequence shown here is derived from an EMBL/GenBank/DDBJ whole genome shotgun (WGS) entry which is preliminary data.</text>
</comment>
<dbReference type="GO" id="GO:0003677">
    <property type="term" value="F:DNA binding"/>
    <property type="evidence" value="ECO:0007669"/>
    <property type="project" value="InterPro"/>
</dbReference>